<evidence type="ECO:0000313" key="2">
    <source>
        <dbReference type="Proteomes" id="UP000783588"/>
    </source>
</evidence>
<proteinExistence type="predicted"/>
<evidence type="ECO:0000313" key="1">
    <source>
        <dbReference type="EMBL" id="MBU5490464.1"/>
    </source>
</evidence>
<dbReference type="EMBL" id="JAHLQI010000003">
    <property type="protein sequence ID" value="MBU5490464.1"/>
    <property type="molecule type" value="Genomic_DNA"/>
</dbReference>
<name>A0ABS6EUB6_9FIRM</name>
<sequence>MKIKAAVGIAILCIGFLLFGMFVPISTETEEYLLQDLPEQYMDTKQEWEEMQSAFSLLNGWSRTTDTAYVSTTKTLFGRNCTVVRIPYLCCKITDVGTAGKSSWSIAYGTVCSDKGTELCKRTSSVSLTIRSDDNTVIYTEGQPIDEASNVLQLSTEQVSDMVTIDAVTIDSDKQKDKPCQVTMTCKTTVDGIGELQVTATADYLGNT</sequence>
<dbReference type="RefSeq" id="WP_216470119.1">
    <property type="nucleotide sequence ID" value="NZ_JAHLQI010000003.1"/>
</dbReference>
<protein>
    <submittedName>
        <fullName evidence="1">Uncharacterized protein</fullName>
    </submittedName>
</protein>
<dbReference type="Proteomes" id="UP000783588">
    <property type="component" value="Unassembled WGS sequence"/>
</dbReference>
<reference evidence="1 2" key="1">
    <citation type="submission" date="2021-06" db="EMBL/GenBank/DDBJ databases">
        <authorList>
            <person name="Sun Q."/>
            <person name="Li D."/>
        </authorList>
    </citation>
    <scope>NUCLEOTIDE SEQUENCE [LARGE SCALE GENOMIC DNA]</scope>
    <source>
        <strain evidence="1 2">MSJd-7</strain>
    </source>
</reference>
<gene>
    <name evidence="1" type="ORF">KQI75_07505</name>
</gene>
<accession>A0ABS6EUB6</accession>
<comment type="caution">
    <text evidence="1">The sequence shown here is derived from an EMBL/GenBank/DDBJ whole genome shotgun (WGS) entry which is preliminary data.</text>
</comment>
<keyword evidence="2" id="KW-1185">Reference proteome</keyword>
<organism evidence="1 2">
    <name type="scientific">Butyricicoccus intestinisimiae</name>
    <dbReference type="NCBI Taxonomy" id="2841509"/>
    <lineage>
        <taxon>Bacteria</taxon>
        <taxon>Bacillati</taxon>
        <taxon>Bacillota</taxon>
        <taxon>Clostridia</taxon>
        <taxon>Eubacteriales</taxon>
        <taxon>Butyricicoccaceae</taxon>
        <taxon>Butyricicoccus</taxon>
    </lineage>
</organism>